<organism evidence="1">
    <name type="scientific">Zea mays</name>
    <name type="common">Maize</name>
    <dbReference type="NCBI Taxonomy" id="4577"/>
    <lineage>
        <taxon>Eukaryota</taxon>
        <taxon>Viridiplantae</taxon>
        <taxon>Streptophyta</taxon>
        <taxon>Embryophyta</taxon>
        <taxon>Tracheophyta</taxon>
        <taxon>Spermatophyta</taxon>
        <taxon>Magnoliopsida</taxon>
        <taxon>Liliopsida</taxon>
        <taxon>Poales</taxon>
        <taxon>Poaceae</taxon>
        <taxon>PACMAD clade</taxon>
        <taxon>Panicoideae</taxon>
        <taxon>Andropogonodae</taxon>
        <taxon>Andropogoneae</taxon>
        <taxon>Tripsacinae</taxon>
        <taxon>Zea</taxon>
    </lineage>
</organism>
<dbReference type="Proteomes" id="UP000251960">
    <property type="component" value="Chromosome 6"/>
</dbReference>
<dbReference type="AlphaFoldDB" id="A0A3L6EC61"/>
<evidence type="ECO:0000313" key="1">
    <source>
        <dbReference type="EMBL" id="PWZ18023.1"/>
    </source>
</evidence>
<sequence>MLTSRIRKICPQDFNKGGF</sequence>
<dbReference type="EMBL" id="NCVQ01000007">
    <property type="protein sequence ID" value="PWZ18023.1"/>
    <property type="molecule type" value="Genomic_DNA"/>
</dbReference>
<protein>
    <submittedName>
        <fullName evidence="1">Uncharacterized protein</fullName>
    </submittedName>
</protein>
<gene>
    <name evidence="1" type="ORF">Zm00014a_033473</name>
</gene>
<reference evidence="1" key="1">
    <citation type="journal article" date="2018" name="Nat. Genet.">
        <title>Extensive intraspecific gene order and gene structural variations between Mo17 and other maize genomes.</title>
        <authorList>
            <person name="Sun S."/>
            <person name="Zhou Y."/>
            <person name="Chen J."/>
            <person name="Shi J."/>
            <person name="Zhao H."/>
            <person name="Zhao H."/>
            <person name="Song W."/>
            <person name="Zhang M."/>
            <person name="Cui Y."/>
            <person name="Dong X."/>
            <person name="Liu H."/>
            <person name="Ma X."/>
            <person name="Jiao Y."/>
            <person name="Wang B."/>
            <person name="Wei X."/>
            <person name="Stein J.C."/>
            <person name="Glaubitz J.C."/>
            <person name="Lu F."/>
            <person name="Yu G."/>
            <person name="Liang C."/>
            <person name="Fengler K."/>
            <person name="Li B."/>
            <person name="Rafalski A."/>
            <person name="Schnable P.S."/>
            <person name="Ware D.H."/>
            <person name="Buckler E.S."/>
            <person name="Lai J."/>
        </authorList>
    </citation>
    <scope>NUCLEOTIDE SEQUENCE [LARGE SCALE GENOMIC DNA]</scope>
    <source>
        <tissue evidence="1">Seedling</tissue>
    </source>
</reference>
<comment type="caution">
    <text evidence="1">The sequence shown here is derived from an EMBL/GenBank/DDBJ whole genome shotgun (WGS) entry which is preliminary data.</text>
</comment>
<name>A0A3L6EC61_MAIZE</name>
<accession>A0A3L6EC61</accession>
<proteinExistence type="predicted"/>